<proteinExistence type="inferred from homology"/>
<evidence type="ECO:0000256" key="6">
    <source>
        <dbReference type="SAM" id="SignalP"/>
    </source>
</evidence>
<name>A0A6L4WX83_9BIFI</name>
<evidence type="ECO:0000313" key="10">
    <source>
        <dbReference type="Proteomes" id="UP000482084"/>
    </source>
</evidence>
<dbReference type="OrthoDB" id="2060074at2"/>
<evidence type="ECO:0000256" key="2">
    <source>
        <dbReference type="ARBA" id="ARBA00008520"/>
    </source>
</evidence>
<feature type="compositionally biased region" description="Basic and acidic residues" evidence="5">
    <location>
        <begin position="395"/>
        <end position="404"/>
    </location>
</feature>
<organism evidence="7 10">
    <name type="scientific">Bifidobacterium ramosum</name>
    <dbReference type="NCBI Taxonomy" id="1798158"/>
    <lineage>
        <taxon>Bacteria</taxon>
        <taxon>Bacillati</taxon>
        <taxon>Actinomycetota</taxon>
        <taxon>Actinomycetes</taxon>
        <taxon>Bifidobacteriales</taxon>
        <taxon>Bifidobacteriaceae</taxon>
        <taxon>Bifidobacterium</taxon>
    </lineage>
</organism>
<dbReference type="EMBL" id="WHZX01000024">
    <property type="protein sequence ID" value="NEG72861.1"/>
    <property type="molecule type" value="Genomic_DNA"/>
</dbReference>
<dbReference type="InterPro" id="IPR006059">
    <property type="entry name" value="SBP"/>
</dbReference>
<dbReference type="Proteomes" id="UP000469943">
    <property type="component" value="Unassembled WGS sequence"/>
</dbReference>
<dbReference type="PANTHER" id="PTHR43649">
    <property type="entry name" value="ARABINOSE-BINDING PROTEIN-RELATED"/>
    <property type="match status" value="1"/>
</dbReference>
<feature type="region of interest" description="Disordered" evidence="5">
    <location>
        <begin position="389"/>
        <end position="411"/>
    </location>
</feature>
<dbReference type="PROSITE" id="PS51257">
    <property type="entry name" value="PROKAR_LIPOPROTEIN"/>
    <property type="match status" value="1"/>
</dbReference>
<evidence type="ECO:0000256" key="3">
    <source>
        <dbReference type="ARBA" id="ARBA00022448"/>
    </source>
</evidence>
<feature type="signal peptide" evidence="6">
    <location>
        <begin position="1"/>
        <end position="20"/>
    </location>
</feature>
<evidence type="ECO:0000256" key="4">
    <source>
        <dbReference type="ARBA" id="ARBA00022729"/>
    </source>
</evidence>
<evidence type="ECO:0000256" key="1">
    <source>
        <dbReference type="ARBA" id="ARBA00004196"/>
    </source>
</evidence>
<keyword evidence="10" id="KW-1185">Reference proteome</keyword>
<reference evidence="7 10" key="2">
    <citation type="submission" date="2019-10" db="EMBL/GenBank/DDBJ databases">
        <title>Characterization of the phylogenetic diversity of two novel species belonging to the genus Bifidobacterium: Bifidobacterium cebidarum sp. nov. and Bifidobacterium leontopitheci sp. nov.</title>
        <authorList>
            <person name="Lugli G.A."/>
            <person name="Duranti S."/>
            <person name="Milani C."/>
            <person name="Turroni F."/>
            <person name="Ventura M."/>
        </authorList>
    </citation>
    <scope>NUCLEOTIDE SEQUENCE [LARGE SCALE GENOMIC DNA]</scope>
    <source>
        <strain evidence="7 10">DSM 100688</strain>
    </source>
</reference>
<sequence length="411" mass="44492">MGVKKLFAGVAAVAVTLSLAACGSGTSASGKTELNVYVYDLETQVSAMFKEFQKENPDIVLKASYMPTSGDYAQSLQTRIAGNKTPDVFTIISDNLVDIKNNKVALDLSGDAALEGIPDTYLSTFAKDGKIYGMPTQAWMGFIVYNKDLVKAAGYDEFPTTWDDFITMGKKMKSNGVTYPFLEGQGAFSYSFEALLGSKYKAEGETEVDQKIADGKTTFAKEYLPVLNVWKKAIDEGILTPDSLSLTGDALNQAFLSNDLGMYTTGIWDAPTLQKSGMNYGVAPFPAYPGGEPFVAGAVDHGFAISAKSSPEKQEAAKKLLRFINSETGLKLYCEGNGYASISSKYTAPAQKGFEAAYEATEKGNIFWTIFQKDPAPITADQIAKTQEMIQGKTTPEELVKSLDQKMQSAR</sequence>
<dbReference type="SUPFAM" id="SSF53850">
    <property type="entry name" value="Periplasmic binding protein-like II"/>
    <property type="match status" value="1"/>
</dbReference>
<dbReference type="PANTHER" id="PTHR43649:SF31">
    <property type="entry name" value="SN-GLYCEROL-3-PHOSPHATE-BINDING PERIPLASMIC PROTEIN UGPB"/>
    <property type="match status" value="1"/>
</dbReference>
<gene>
    <name evidence="7" type="ORF">DSM100688_2267</name>
    <name evidence="8" type="ORF">GFD24_11760</name>
</gene>
<evidence type="ECO:0000313" key="9">
    <source>
        <dbReference type="Proteomes" id="UP000469943"/>
    </source>
</evidence>
<feature type="chain" id="PRO_5038312316" evidence="6">
    <location>
        <begin position="21"/>
        <end position="411"/>
    </location>
</feature>
<dbReference type="Pfam" id="PF13416">
    <property type="entry name" value="SBP_bac_8"/>
    <property type="match status" value="1"/>
</dbReference>
<reference evidence="8 9" key="1">
    <citation type="submission" date="2019-10" db="EMBL/GenBank/DDBJ databases">
        <title>Bifidobacterium from non-human primates.</title>
        <authorList>
            <person name="Modesto M."/>
        </authorList>
    </citation>
    <scope>NUCLEOTIDE SEQUENCE [LARGE SCALE GENOMIC DNA]</scope>
    <source>
        <strain evidence="8 9">TREM</strain>
    </source>
</reference>
<dbReference type="GO" id="GO:0030313">
    <property type="term" value="C:cell envelope"/>
    <property type="evidence" value="ECO:0007669"/>
    <property type="project" value="UniProtKB-SubCell"/>
</dbReference>
<accession>A0A6L4WX83</accession>
<dbReference type="Proteomes" id="UP000482084">
    <property type="component" value="Unassembled WGS sequence"/>
</dbReference>
<dbReference type="InterPro" id="IPR050490">
    <property type="entry name" value="Bact_solute-bd_prot1"/>
</dbReference>
<evidence type="ECO:0000313" key="8">
    <source>
        <dbReference type="EMBL" id="NEG72861.1"/>
    </source>
</evidence>
<dbReference type="AlphaFoldDB" id="A0A6L4WX83"/>
<comment type="caution">
    <text evidence="7">The sequence shown here is derived from an EMBL/GenBank/DDBJ whole genome shotgun (WGS) entry which is preliminary data.</text>
</comment>
<keyword evidence="4 6" id="KW-0732">Signal</keyword>
<dbReference type="RefSeq" id="WP_152359259.1">
    <property type="nucleotide sequence ID" value="NZ_WBSM01000022.1"/>
</dbReference>
<protein>
    <submittedName>
        <fullName evidence="7 8">Extracellular solute-binding protein</fullName>
    </submittedName>
</protein>
<evidence type="ECO:0000313" key="7">
    <source>
        <dbReference type="EMBL" id="KAB8286590.1"/>
    </source>
</evidence>
<dbReference type="Gene3D" id="3.40.190.10">
    <property type="entry name" value="Periplasmic binding protein-like II"/>
    <property type="match status" value="2"/>
</dbReference>
<dbReference type="EMBL" id="WBSM01000022">
    <property type="protein sequence ID" value="KAB8286590.1"/>
    <property type="molecule type" value="Genomic_DNA"/>
</dbReference>
<keyword evidence="3" id="KW-0813">Transport</keyword>
<comment type="subcellular location">
    <subcellularLocation>
        <location evidence="1">Cell envelope</location>
    </subcellularLocation>
</comment>
<evidence type="ECO:0000256" key="5">
    <source>
        <dbReference type="SAM" id="MobiDB-lite"/>
    </source>
</evidence>
<comment type="similarity">
    <text evidence="2">Belongs to the bacterial solute-binding protein 1 family.</text>
</comment>